<evidence type="ECO:0000256" key="4">
    <source>
        <dbReference type="ARBA" id="ARBA00022989"/>
    </source>
</evidence>
<evidence type="ECO:0000256" key="2">
    <source>
        <dbReference type="ARBA" id="ARBA00007165"/>
    </source>
</evidence>
<gene>
    <name evidence="7" type="ORF">C798_12385</name>
</gene>
<dbReference type="InterPro" id="IPR002994">
    <property type="entry name" value="Surf1/Shy1"/>
</dbReference>
<evidence type="ECO:0000256" key="3">
    <source>
        <dbReference type="ARBA" id="ARBA00022692"/>
    </source>
</evidence>
<keyword evidence="3 6" id="KW-0812">Transmembrane</keyword>
<evidence type="ECO:0000313" key="7">
    <source>
        <dbReference type="EMBL" id="QJQ01002.1"/>
    </source>
</evidence>
<keyword evidence="6" id="KW-1003">Cell membrane</keyword>
<protein>
    <recommendedName>
        <fullName evidence="6">SURF1-like protein</fullName>
    </recommendedName>
</protein>
<dbReference type="GO" id="GO:0005886">
    <property type="term" value="C:plasma membrane"/>
    <property type="evidence" value="ECO:0007669"/>
    <property type="project" value="UniProtKB-SubCell"/>
</dbReference>
<dbReference type="RefSeq" id="WP_017453464.1">
    <property type="nucleotide sequence ID" value="NZ_CP008956.1"/>
</dbReference>
<dbReference type="Proteomes" id="UP000501648">
    <property type="component" value="Chromosome"/>
</dbReference>
<dbReference type="PROSITE" id="PS50895">
    <property type="entry name" value="SURF1"/>
    <property type="match status" value="1"/>
</dbReference>
<organism evidence="7 8">
    <name type="scientific">Herbaspirillum rubrisubalbicans Os34</name>
    <dbReference type="NCBI Taxonomy" id="1235827"/>
    <lineage>
        <taxon>Bacteria</taxon>
        <taxon>Pseudomonadati</taxon>
        <taxon>Pseudomonadota</taxon>
        <taxon>Betaproteobacteria</taxon>
        <taxon>Burkholderiales</taxon>
        <taxon>Oxalobacteraceae</taxon>
        <taxon>Herbaspirillum</taxon>
    </lineage>
</organism>
<feature type="transmembrane region" description="Helical" evidence="6">
    <location>
        <begin position="30"/>
        <end position="53"/>
    </location>
</feature>
<dbReference type="EMBL" id="CP008956">
    <property type="protein sequence ID" value="QJQ01002.1"/>
    <property type="molecule type" value="Genomic_DNA"/>
</dbReference>
<accession>A0A6M3ZU02</accession>
<evidence type="ECO:0000256" key="6">
    <source>
        <dbReference type="RuleBase" id="RU363076"/>
    </source>
</evidence>
<evidence type="ECO:0000313" key="8">
    <source>
        <dbReference type="Proteomes" id="UP000501648"/>
    </source>
</evidence>
<comment type="subcellular location">
    <subcellularLocation>
        <location evidence="6">Cell membrane</location>
        <topology evidence="6">Multi-pass membrane protein</topology>
    </subcellularLocation>
    <subcellularLocation>
        <location evidence="1">Membrane</location>
    </subcellularLocation>
</comment>
<dbReference type="CDD" id="cd06662">
    <property type="entry name" value="SURF1"/>
    <property type="match status" value="1"/>
</dbReference>
<name>A0A6M3ZU02_9BURK</name>
<dbReference type="InterPro" id="IPR045214">
    <property type="entry name" value="Surf1/Surf4"/>
</dbReference>
<sequence>MSPTPHHGVTQGKESGTASAVPVSRTKASLLLLALLAGFFFLVFAALGTWQVYRLQWKLDLIAKVDARVHAAPTAPPGPQDWPQVSAERDEYKRVDLHGRYLYSKTVAVQASTDLGSGSWLLTPLQMADGVVVLVNRGFVSTSPIKLAELHLPDAPADQATEVTGLLRMSEQGGGFLRSNDAAQNRWYSRDVKAIAQARGLEAGKVAPYFIDADQASAQANAAVAPDAQKPVGGLTVIAFHNSHLVYALTWYALALMSLGAGYWVIRDERRWRQRIQDAQAKG</sequence>
<evidence type="ECO:0000256" key="1">
    <source>
        <dbReference type="ARBA" id="ARBA00004370"/>
    </source>
</evidence>
<dbReference type="PANTHER" id="PTHR23427:SF2">
    <property type="entry name" value="SURFEIT LOCUS PROTEIN 1"/>
    <property type="match status" value="1"/>
</dbReference>
<dbReference type="Pfam" id="PF02104">
    <property type="entry name" value="SURF1"/>
    <property type="match status" value="1"/>
</dbReference>
<dbReference type="PANTHER" id="PTHR23427">
    <property type="entry name" value="SURFEIT LOCUS PROTEIN"/>
    <property type="match status" value="1"/>
</dbReference>
<keyword evidence="5 6" id="KW-0472">Membrane</keyword>
<keyword evidence="4 6" id="KW-1133">Transmembrane helix</keyword>
<evidence type="ECO:0000256" key="5">
    <source>
        <dbReference type="ARBA" id="ARBA00023136"/>
    </source>
</evidence>
<proteinExistence type="inferred from homology"/>
<reference evidence="7 8" key="1">
    <citation type="journal article" date="2012" name="J. Bacteriol.">
        <title>Genome sequence of the pathogenic Herbaspirillum seropedicae strain Os34, isolated from rice roots.</title>
        <authorList>
            <person name="Ye W."/>
            <person name="Ye S."/>
            <person name="Liu J."/>
            <person name="Chang S."/>
            <person name="Chen M."/>
            <person name="Zhu B."/>
            <person name="Guo L."/>
            <person name="An Q."/>
        </authorList>
    </citation>
    <scope>NUCLEOTIDE SEQUENCE [LARGE SCALE GENOMIC DNA]</scope>
    <source>
        <strain evidence="7 8">Os34</strain>
    </source>
</reference>
<comment type="similarity">
    <text evidence="2 6">Belongs to the SURF1 family.</text>
</comment>
<feature type="transmembrane region" description="Helical" evidence="6">
    <location>
        <begin position="245"/>
        <end position="266"/>
    </location>
</feature>
<dbReference type="AlphaFoldDB" id="A0A6M3ZU02"/>